<feature type="region of interest" description="Disordered" evidence="1">
    <location>
        <begin position="195"/>
        <end position="232"/>
    </location>
</feature>
<dbReference type="InterPro" id="IPR015940">
    <property type="entry name" value="UBA"/>
</dbReference>
<feature type="compositionally biased region" description="Polar residues" evidence="1">
    <location>
        <begin position="207"/>
        <end position="216"/>
    </location>
</feature>
<organism evidence="3 4">
    <name type="scientific">Ancylostoma ceylanicum</name>
    <dbReference type="NCBI Taxonomy" id="53326"/>
    <lineage>
        <taxon>Eukaryota</taxon>
        <taxon>Metazoa</taxon>
        <taxon>Ecdysozoa</taxon>
        <taxon>Nematoda</taxon>
        <taxon>Chromadorea</taxon>
        <taxon>Rhabditida</taxon>
        <taxon>Rhabditina</taxon>
        <taxon>Rhabditomorpha</taxon>
        <taxon>Strongyloidea</taxon>
        <taxon>Ancylostomatidae</taxon>
        <taxon>Ancylostomatinae</taxon>
        <taxon>Ancylostoma</taxon>
    </lineage>
</organism>
<feature type="domain" description="UBA" evidence="2">
    <location>
        <begin position="240"/>
        <end position="276"/>
    </location>
</feature>
<accession>A0A0D6M1C6</accession>
<evidence type="ECO:0000256" key="1">
    <source>
        <dbReference type="SAM" id="MobiDB-lite"/>
    </source>
</evidence>
<sequence length="304" mass="32944">MSTTSESLVRGKYTTEWEGAIELAYAPQHYASYPAFYASGCHGNSTGQQCSRGGEAGDQPQDSGTPRESNASVNLRPSPEAAKEDSLSEGVLSDQSTIQLLVWLEMMELFVQTLSKNPQALQRLLEQNDTVANHPESVHQIRAHLPTLGDITRRPEFTSALRNPRVLSAIRGIKREMDTIRREAPTLLDALRGVGAADEHSGEAGAAQTSTPSQLRNSERPQSSSRGVSSDSVDPELLYQLYEDDLSKLIRMGFSNKTKNLEALHASNGSMDAAVDIADPARAALTDCPTDTSASDSSQRNVDK</sequence>
<feature type="compositionally biased region" description="Polar residues" evidence="1">
    <location>
        <begin position="60"/>
        <end position="75"/>
    </location>
</feature>
<dbReference type="InterPro" id="IPR015496">
    <property type="entry name" value="Ubiquilin"/>
</dbReference>
<dbReference type="EMBL" id="KE124974">
    <property type="protein sequence ID" value="EPB73712.1"/>
    <property type="molecule type" value="Genomic_DNA"/>
</dbReference>
<keyword evidence="4" id="KW-1185">Reference proteome</keyword>
<dbReference type="PANTHER" id="PTHR10677:SF3">
    <property type="entry name" value="FI07626P-RELATED"/>
    <property type="match status" value="1"/>
</dbReference>
<evidence type="ECO:0000259" key="2">
    <source>
        <dbReference type="PROSITE" id="PS50030"/>
    </source>
</evidence>
<dbReference type="SUPFAM" id="SSF46934">
    <property type="entry name" value="UBA-like"/>
    <property type="match status" value="1"/>
</dbReference>
<dbReference type="PANTHER" id="PTHR10677">
    <property type="entry name" value="UBIQUILIN"/>
    <property type="match status" value="1"/>
</dbReference>
<dbReference type="InterPro" id="IPR009060">
    <property type="entry name" value="UBA-like_sf"/>
</dbReference>
<gene>
    <name evidence="3" type="ORF">ANCCEY_07190</name>
</gene>
<dbReference type="AlphaFoldDB" id="A0A0D6M1C6"/>
<dbReference type="GO" id="GO:0031593">
    <property type="term" value="F:polyubiquitin modification-dependent protein binding"/>
    <property type="evidence" value="ECO:0007669"/>
    <property type="project" value="TreeGrafter"/>
</dbReference>
<feature type="region of interest" description="Disordered" evidence="1">
    <location>
        <begin position="46"/>
        <end position="89"/>
    </location>
</feature>
<evidence type="ECO:0000313" key="3">
    <source>
        <dbReference type="EMBL" id="EPB73712.1"/>
    </source>
</evidence>
<dbReference type="GO" id="GO:0005829">
    <property type="term" value="C:cytosol"/>
    <property type="evidence" value="ECO:0007669"/>
    <property type="project" value="TreeGrafter"/>
</dbReference>
<reference evidence="3 4" key="1">
    <citation type="submission" date="2013-05" db="EMBL/GenBank/DDBJ databases">
        <title>Draft genome of the parasitic nematode Anyclostoma ceylanicum.</title>
        <authorList>
            <person name="Mitreva M."/>
        </authorList>
    </citation>
    <scope>NUCLEOTIDE SEQUENCE [LARGE SCALE GENOMIC DNA]</scope>
</reference>
<protein>
    <submittedName>
        <fullName evidence="3">UBA/TS-N domain protein</fullName>
    </submittedName>
</protein>
<dbReference type="PROSITE" id="PS50030">
    <property type="entry name" value="UBA"/>
    <property type="match status" value="1"/>
</dbReference>
<feature type="compositionally biased region" description="Low complexity" evidence="1">
    <location>
        <begin position="220"/>
        <end position="232"/>
    </location>
</feature>
<dbReference type="Gene3D" id="1.10.8.10">
    <property type="entry name" value="DNA helicase RuvA subunit, C-terminal domain"/>
    <property type="match status" value="1"/>
</dbReference>
<dbReference type="GO" id="GO:0006511">
    <property type="term" value="P:ubiquitin-dependent protein catabolic process"/>
    <property type="evidence" value="ECO:0007669"/>
    <property type="project" value="TreeGrafter"/>
</dbReference>
<name>A0A0D6M1C6_9BILA</name>
<proteinExistence type="predicted"/>
<dbReference type="Proteomes" id="UP000054495">
    <property type="component" value="Unassembled WGS sequence"/>
</dbReference>
<evidence type="ECO:0000313" key="4">
    <source>
        <dbReference type="Proteomes" id="UP000054495"/>
    </source>
</evidence>